<dbReference type="InterPro" id="IPR036322">
    <property type="entry name" value="WD40_repeat_dom_sf"/>
</dbReference>
<keyword evidence="3" id="KW-1185">Reference proteome</keyword>
<evidence type="ECO:0000313" key="3">
    <source>
        <dbReference type="Proteomes" id="UP000494165"/>
    </source>
</evidence>
<dbReference type="Pfam" id="PF00646">
    <property type="entry name" value="F-box"/>
    <property type="match status" value="1"/>
</dbReference>
<feature type="domain" description="F-box" evidence="1">
    <location>
        <begin position="3"/>
        <end position="60"/>
    </location>
</feature>
<dbReference type="SUPFAM" id="SSF81383">
    <property type="entry name" value="F-box domain"/>
    <property type="match status" value="1"/>
</dbReference>
<organism evidence="2 3">
    <name type="scientific">Cloeon dipterum</name>
    <dbReference type="NCBI Taxonomy" id="197152"/>
    <lineage>
        <taxon>Eukaryota</taxon>
        <taxon>Metazoa</taxon>
        <taxon>Ecdysozoa</taxon>
        <taxon>Arthropoda</taxon>
        <taxon>Hexapoda</taxon>
        <taxon>Insecta</taxon>
        <taxon>Pterygota</taxon>
        <taxon>Palaeoptera</taxon>
        <taxon>Ephemeroptera</taxon>
        <taxon>Pisciforma</taxon>
        <taxon>Baetidae</taxon>
        <taxon>Cloeon</taxon>
    </lineage>
</organism>
<protein>
    <recommendedName>
        <fullName evidence="1">F-box domain-containing protein</fullName>
    </recommendedName>
</protein>
<accession>A0A8S1C1D1</accession>
<dbReference type="AlphaFoldDB" id="A0A8S1C1D1"/>
<gene>
    <name evidence="2" type="ORF">CLODIP_2_CD03574</name>
</gene>
<reference evidence="2 3" key="1">
    <citation type="submission" date="2020-04" db="EMBL/GenBank/DDBJ databases">
        <authorList>
            <person name="Alioto T."/>
            <person name="Alioto T."/>
            <person name="Gomez Garrido J."/>
        </authorList>
    </citation>
    <scope>NUCLEOTIDE SEQUENCE [LARGE SCALE GENOMIC DNA]</scope>
</reference>
<evidence type="ECO:0000313" key="2">
    <source>
        <dbReference type="EMBL" id="CAB3364678.1"/>
    </source>
</evidence>
<dbReference type="SUPFAM" id="SSF50978">
    <property type="entry name" value="WD40 repeat-like"/>
    <property type="match status" value="1"/>
</dbReference>
<dbReference type="Proteomes" id="UP000494165">
    <property type="component" value="Unassembled WGS sequence"/>
</dbReference>
<dbReference type="EMBL" id="CADEPI010000017">
    <property type="protein sequence ID" value="CAB3364678.1"/>
    <property type="molecule type" value="Genomic_DNA"/>
</dbReference>
<proteinExistence type="predicted"/>
<dbReference type="InterPro" id="IPR036047">
    <property type="entry name" value="F-box-like_dom_sf"/>
</dbReference>
<evidence type="ECO:0000259" key="1">
    <source>
        <dbReference type="PROSITE" id="PS50181"/>
    </source>
</evidence>
<dbReference type="PROSITE" id="PS50181">
    <property type="entry name" value="FBOX"/>
    <property type="match status" value="1"/>
</dbReference>
<dbReference type="Gene3D" id="1.20.1280.50">
    <property type="match status" value="1"/>
</dbReference>
<name>A0A8S1C1D1_9INSE</name>
<comment type="caution">
    <text evidence="2">The sequence shown here is derived from an EMBL/GenBank/DDBJ whole genome shotgun (WGS) entry which is preliminary data.</text>
</comment>
<dbReference type="InterPro" id="IPR001810">
    <property type="entry name" value="F-box_dom"/>
</dbReference>
<dbReference type="OrthoDB" id="10560236at2759"/>
<sequence>MMDTHISTFPLEIVEKILSNLQGEALITASQVCWLWSCVANRIMRNSNRDSFSDELLQDLQLDIEDQKGDHLLDLYREIRPELALLQETPQVKLHHSVSVIQADEHRIYVGDGAGNIMIYELLDSMESYLSPEPVMSAVIPDGAVVHMSQMKAHDLLFACSPCHIHIFSTKCTNSGVISLKPLKTLIPCEYKTPTLKVQKDLLGISDGNTDVQIFRVLGVENEVVMTTTIANFSTPFGLFRWKIWNNQVLCVLKTGSVCVWDLETEKFVHNSEPYSELRYQNPCWLYQRYVLCSSELSRNLLSYWHISCGPAYWLFGRLDGKHDPEPEKYRGILPPDVSSVCLRRRILACARRSPYQITLYLMPHKLPHDKEALTKALQTPLLSFDVPEHILFMEMGFQGSRLLLFTYSQPGNLQCYIMTR</sequence>